<organism evidence="3 4">
    <name type="scientific">Porites lobata</name>
    <dbReference type="NCBI Taxonomy" id="104759"/>
    <lineage>
        <taxon>Eukaryota</taxon>
        <taxon>Metazoa</taxon>
        <taxon>Cnidaria</taxon>
        <taxon>Anthozoa</taxon>
        <taxon>Hexacorallia</taxon>
        <taxon>Scleractinia</taxon>
        <taxon>Fungiina</taxon>
        <taxon>Poritidae</taxon>
        <taxon>Porites</taxon>
    </lineage>
</organism>
<keyword evidence="2" id="KW-0472">Membrane</keyword>
<keyword evidence="2" id="KW-1133">Transmembrane helix</keyword>
<gene>
    <name evidence="3" type="ORF">PLOB_00024472</name>
</gene>
<dbReference type="Proteomes" id="UP001159405">
    <property type="component" value="Unassembled WGS sequence"/>
</dbReference>
<dbReference type="EMBL" id="CALNXK010000291">
    <property type="protein sequence ID" value="CAH3181203.1"/>
    <property type="molecule type" value="Genomic_DNA"/>
</dbReference>
<proteinExistence type="predicted"/>
<feature type="transmembrane region" description="Helical" evidence="2">
    <location>
        <begin position="50"/>
        <end position="81"/>
    </location>
</feature>
<name>A0ABN8RUU8_9CNID</name>
<evidence type="ECO:0000256" key="1">
    <source>
        <dbReference type="SAM" id="MobiDB-lite"/>
    </source>
</evidence>
<accession>A0ABN8RUU8</accession>
<keyword evidence="2" id="KW-0812">Transmembrane</keyword>
<sequence>MELGINMINKTLKIITRPHLLTVSIVTAWLCLLVNIALRIYYLWMRITTWFLNCLLSLILIWLFGLHNVSITIGEFGFLSVKGVKIRWRRDDVGLSIEEVGIKRLEWNFEKVRDLTLLFNIKQLKRELFTDFKDATTDIYTSFTLHWKMQSPSDLLSSDLRNSSETIPKAFTLLKATDVEIGSRLHIQRGGSYVTLLEAAVLDGLLIPSEKVTSLYIKAKDLTYCSGPYDAKLSQARREKIIKLPLFDFLSTFYVDGPSRITITCHEAQMFLCPSKINSSLIFLNHLLRQQIKPDLKADALARTNIKINMEKFLELNVRSKDTKASICFQDGAESVNIITSFNLSLYKRKTKSQYAASVAIQSLVPGGEQTKDPCVIIGNELISAPWECTIAGSDWSGHSMVLRITSEQTFSLILRPDCIPVFKDLHEDYSSLLDKTQVSALIALLKGDMNRQSSTTKQIFANCKGLKVFLEMDVYEELLNISLEDLQTEFNRDQHHVTLELNVQNVEVEDCINKIIAFQQQRSSDESAPFLLRFSLVMDAVGEDERVAIKRAHTELGNSKVSVQEIVILKLLQFAGIKEKTQLWGATAAGQSEQSTENLPAFLTSTRYYFEKLQVGPFQTLMTCNPATKLPLELKDLKTALEIPAGFPPLMENANVQFREFLRTGIAYKALVSLGRDARTHYLKEIGSQSASLLGSLHLLGNISSLQEEIADGLADLKETGDYIGFVKHVRGGLAESYYKFADSWSATINQSAAARRESSSSSSASVAVGDNSSAPMKSVRSVVESLTSLILSPSRDASLGKQQISNPPTASPSGSPRTQETSRRLLPIDYEDPDSSGSEESSLSCIQSLDGWEMVSRDVQRRQKGQEFLRRLQVSLCGEENKDERFVSCLKLRHLNPDDKLNALVTNHSVYFMKVGSPSADHVVLTIKLLHLYKARHRNQDNEHYLQLLMKISGGRRLSLPSPNPADSPLVRCDSVKVAQKAANIINQTKRNREDSTFR</sequence>
<evidence type="ECO:0000313" key="4">
    <source>
        <dbReference type="Proteomes" id="UP001159405"/>
    </source>
</evidence>
<feature type="transmembrane region" description="Helical" evidence="2">
    <location>
        <begin position="20"/>
        <end position="44"/>
    </location>
</feature>
<comment type="caution">
    <text evidence="3">The sequence shown here is derived from an EMBL/GenBank/DDBJ whole genome shotgun (WGS) entry which is preliminary data.</text>
</comment>
<evidence type="ECO:0000313" key="3">
    <source>
        <dbReference type="EMBL" id="CAH3181203.1"/>
    </source>
</evidence>
<feature type="region of interest" description="Disordered" evidence="1">
    <location>
        <begin position="799"/>
        <end position="825"/>
    </location>
</feature>
<keyword evidence="4" id="KW-1185">Reference proteome</keyword>
<reference evidence="3 4" key="1">
    <citation type="submission" date="2022-05" db="EMBL/GenBank/DDBJ databases">
        <authorList>
            <consortium name="Genoscope - CEA"/>
            <person name="William W."/>
        </authorList>
    </citation>
    <scope>NUCLEOTIDE SEQUENCE [LARGE SCALE GENOMIC DNA]</scope>
</reference>
<evidence type="ECO:0000256" key="2">
    <source>
        <dbReference type="SAM" id="Phobius"/>
    </source>
</evidence>
<protein>
    <submittedName>
        <fullName evidence="3">Uncharacterized protein</fullName>
    </submittedName>
</protein>
<feature type="compositionally biased region" description="Polar residues" evidence="1">
    <location>
        <begin position="802"/>
        <end position="821"/>
    </location>
</feature>